<name>A0A2T8FCB2_9ACTN</name>
<dbReference type="RefSeq" id="WP_116571820.1">
    <property type="nucleotide sequence ID" value="NZ_QDGZ01000003.1"/>
</dbReference>
<evidence type="ECO:0000256" key="1">
    <source>
        <dbReference type="SAM" id="Phobius"/>
    </source>
</evidence>
<evidence type="ECO:0000313" key="2">
    <source>
        <dbReference type="EMBL" id="PVG83342.1"/>
    </source>
</evidence>
<keyword evidence="1" id="KW-0472">Membrane</keyword>
<feature type="transmembrane region" description="Helical" evidence="1">
    <location>
        <begin position="109"/>
        <end position="126"/>
    </location>
</feature>
<reference evidence="2 3" key="1">
    <citation type="submission" date="2018-04" db="EMBL/GenBank/DDBJ databases">
        <title>Genome of Nocardioides gansuensis WSJ-1.</title>
        <authorList>
            <person name="Wu S."/>
            <person name="Wang G."/>
        </authorList>
    </citation>
    <scope>NUCLEOTIDE SEQUENCE [LARGE SCALE GENOMIC DNA]</scope>
    <source>
        <strain evidence="2 3">WSJ-1</strain>
    </source>
</reference>
<feature type="transmembrane region" description="Helical" evidence="1">
    <location>
        <begin position="12"/>
        <end position="37"/>
    </location>
</feature>
<sequence length="155" mass="15334">MTTEQQPGTRGSGTVLLGAALGAALVLGLLGVVAGFLDGSAGALGALAGGGLALLVFALGTGIVHVVSGVLPAASLLVALLTYTLQLVVMALVVVAFDGSGLMGEELSRGWFAGGVVAATVAWLATQVWRATHLRLPAYDLPGTGPDHGHRAGAR</sequence>
<gene>
    <name evidence="2" type="ORF">DDE18_08595</name>
</gene>
<dbReference type="AlphaFoldDB" id="A0A2T8FCB2"/>
<dbReference type="EMBL" id="QDGZ01000003">
    <property type="protein sequence ID" value="PVG83342.1"/>
    <property type="molecule type" value="Genomic_DNA"/>
</dbReference>
<organism evidence="2 3">
    <name type="scientific">Nocardioides gansuensis</name>
    <dbReference type="NCBI Taxonomy" id="2138300"/>
    <lineage>
        <taxon>Bacteria</taxon>
        <taxon>Bacillati</taxon>
        <taxon>Actinomycetota</taxon>
        <taxon>Actinomycetes</taxon>
        <taxon>Propionibacteriales</taxon>
        <taxon>Nocardioidaceae</taxon>
        <taxon>Nocardioides</taxon>
    </lineage>
</organism>
<protein>
    <recommendedName>
        <fullName evidence="4">ATP synthase protein I</fullName>
    </recommendedName>
</protein>
<accession>A0A2T8FCB2</accession>
<feature type="transmembrane region" description="Helical" evidence="1">
    <location>
        <begin position="76"/>
        <end position="97"/>
    </location>
</feature>
<keyword evidence="3" id="KW-1185">Reference proteome</keyword>
<keyword evidence="1" id="KW-1133">Transmembrane helix</keyword>
<evidence type="ECO:0008006" key="4">
    <source>
        <dbReference type="Google" id="ProtNLM"/>
    </source>
</evidence>
<dbReference type="Proteomes" id="UP000246018">
    <property type="component" value="Unassembled WGS sequence"/>
</dbReference>
<proteinExistence type="predicted"/>
<evidence type="ECO:0000313" key="3">
    <source>
        <dbReference type="Proteomes" id="UP000246018"/>
    </source>
</evidence>
<keyword evidence="1" id="KW-0812">Transmembrane</keyword>
<comment type="caution">
    <text evidence="2">The sequence shown here is derived from an EMBL/GenBank/DDBJ whole genome shotgun (WGS) entry which is preliminary data.</text>
</comment>
<feature type="transmembrane region" description="Helical" evidence="1">
    <location>
        <begin position="43"/>
        <end position="64"/>
    </location>
</feature>
<dbReference type="OrthoDB" id="3784569at2"/>